<evidence type="ECO:0000256" key="1">
    <source>
        <dbReference type="SAM" id="MobiDB-lite"/>
    </source>
</evidence>
<feature type="compositionally biased region" description="Low complexity" evidence="1">
    <location>
        <begin position="57"/>
        <end position="68"/>
    </location>
</feature>
<feature type="compositionally biased region" description="Polar residues" evidence="1">
    <location>
        <begin position="1"/>
        <end position="10"/>
    </location>
</feature>
<dbReference type="EMBL" id="JBBPBM010000011">
    <property type="protein sequence ID" value="KAK8563530.1"/>
    <property type="molecule type" value="Genomic_DNA"/>
</dbReference>
<dbReference type="Proteomes" id="UP001472677">
    <property type="component" value="Unassembled WGS sequence"/>
</dbReference>
<accession>A0ABR2ENE9</accession>
<evidence type="ECO:0000313" key="3">
    <source>
        <dbReference type="Proteomes" id="UP001472677"/>
    </source>
</evidence>
<sequence>MHSQENSTGKPLTPRKFDDFGGRPPDGIPTIPPLSSLERPSSPTLLEGQSVVKKGQNTTTLDGDNGTNASKVISSKTISCDKENASQVEGICSETNLYGEWMIVQPRRRGNDLDDVIDVEGRGSTRSGRNMGDSHYHNGQERGVIVGNNSYGMEIVGGNATCSTAYLALNLDKKKKANKKQLGPVEVVSTMDGAALTVVTHVPIPSGELGAASIAMDTSYNIHHSSEDEEAWEE</sequence>
<keyword evidence="3" id="KW-1185">Reference proteome</keyword>
<proteinExistence type="predicted"/>
<gene>
    <name evidence="2" type="ORF">V6N12_035676</name>
</gene>
<name>A0ABR2ENE9_9ROSI</name>
<organism evidence="2 3">
    <name type="scientific">Hibiscus sabdariffa</name>
    <name type="common">roselle</name>
    <dbReference type="NCBI Taxonomy" id="183260"/>
    <lineage>
        <taxon>Eukaryota</taxon>
        <taxon>Viridiplantae</taxon>
        <taxon>Streptophyta</taxon>
        <taxon>Embryophyta</taxon>
        <taxon>Tracheophyta</taxon>
        <taxon>Spermatophyta</taxon>
        <taxon>Magnoliopsida</taxon>
        <taxon>eudicotyledons</taxon>
        <taxon>Gunneridae</taxon>
        <taxon>Pentapetalae</taxon>
        <taxon>rosids</taxon>
        <taxon>malvids</taxon>
        <taxon>Malvales</taxon>
        <taxon>Malvaceae</taxon>
        <taxon>Malvoideae</taxon>
        <taxon>Hibiscus</taxon>
    </lineage>
</organism>
<protein>
    <submittedName>
        <fullName evidence="2">Uncharacterized protein</fullName>
    </submittedName>
</protein>
<feature type="region of interest" description="Disordered" evidence="1">
    <location>
        <begin position="1"/>
        <end position="68"/>
    </location>
</feature>
<comment type="caution">
    <text evidence="2">The sequence shown here is derived from an EMBL/GenBank/DDBJ whole genome shotgun (WGS) entry which is preliminary data.</text>
</comment>
<feature type="compositionally biased region" description="Low complexity" evidence="1">
    <location>
        <begin position="33"/>
        <end position="46"/>
    </location>
</feature>
<evidence type="ECO:0000313" key="2">
    <source>
        <dbReference type="EMBL" id="KAK8563530.1"/>
    </source>
</evidence>
<reference evidence="2 3" key="1">
    <citation type="journal article" date="2024" name="G3 (Bethesda)">
        <title>Genome assembly of Hibiscus sabdariffa L. provides insights into metabolisms of medicinal natural products.</title>
        <authorList>
            <person name="Kim T."/>
        </authorList>
    </citation>
    <scope>NUCLEOTIDE SEQUENCE [LARGE SCALE GENOMIC DNA]</scope>
    <source>
        <strain evidence="2">TK-2024</strain>
        <tissue evidence="2">Old leaves</tissue>
    </source>
</reference>